<dbReference type="Pfam" id="PF05140">
    <property type="entry name" value="ResB"/>
    <property type="match status" value="1"/>
</dbReference>
<feature type="transmembrane region" description="Helical" evidence="6">
    <location>
        <begin position="432"/>
        <end position="451"/>
    </location>
</feature>
<evidence type="ECO:0000313" key="8">
    <source>
        <dbReference type="EMBL" id="EDZ40039.1"/>
    </source>
</evidence>
<protein>
    <submittedName>
        <fullName evidence="8">ResB-like family protein (Poss cyt biosyn)</fullName>
    </submittedName>
</protein>
<evidence type="ECO:0000259" key="7">
    <source>
        <dbReference type="Pfam" id="PF05140"/>
    </source>
</evidence>
<gene>
    <name evidence="8" type="ORF">CGL2_11111060</name>
</gene>
<feature type="transmembrane region" description="Helical" evidence="6">
    <location>
        <begin position="47"/>
        <end position="74"/>
    </location>
</feature>
<evidence type="ECO:0000256" key="3">
    <source>
        <dbReference type="ARBA" id="ARBA00022748"/>
    </source>
</evidence>
<evidence type="ECO:0000256" key="1">
    <source>
        <dbReference type="ARBA" id="ARBA00004141"/>
    </source>
</evidence>
<dbReference type="PANTHER" id="PTHR31566:SF0">
    <property type="entry name" value="CYTOCHROME C BIOGENESIS PROTEIN CCS1, CHLOROPLASTIC"/>
    <property type="match status" value="1"/>
</dbReference>
<dbReference type="AlphaFoldDB" id="B6AKD1"/>
<accession>B6AKD1</accession>
<feature type="domain" description="ResB-like" evidence="7">
    <location>
        <begin position="54"/>
        <end position="486"/>
    </location>
</feature>
<comment type="subcellular location">
    <subcellularLocation>
        <location evidence="1">Membrane</location>
        <topology evidence="1">Multi-pass membrane protein</topology>
    </subcellularLocation>
</comment>
<proteinExistence type="predicted"/>
<reference evidence="8" key="1">
    <citation type="journal article" date="2004" name="Nature">
        <title>Community structure and metabolism through reconstruction of microbial genomes from the environment.</title>
        <authorList>
            <person name="Tyson G.W."/>
            <person name="Chapman J."/>
            <person name="Hugenholtz P."/>
            <person name="Allen E.E."/>
            <person name="Ram R.J."/>
            <person name="Richardson P.M."/>
            <person name="Solovyev V.V."/>
            <person name="Rubin E.M."/>
            <person name="Rokhsar D.S."/>
            <person name="Banfield J.F."/>
        </authorList>
    </citation>
    <scope>NUCLEOTIDE SEQUENCE [LARGE SCALE GENOMIC DNA]</scope>
</reference>
<sequence length="513" mass="58116">MMPDGLTPDEQQTVELSGAVGYYEAKKPPAETKKEIKQGWSLRGTRILAILSSLRLAISLFLILAFLTIFGTFIDQGRESSFYLSQYGDKWGKWIVRLKVDDIYHSWYYVSLLSLLCINALSCVYNRFPITFKSMFRERVNVSREFLKKQREYRELNLPEGLFSEDGAEKHVQSVFSKKRYKVQTLQDGQETIVFGQKGVLGRIGSHTAHLSVIVILGGGLLGSLLGFRLFGTFYVHSTTFVPQGDFSLRVNKFWIDHYPNGMVKSYFSDLDVLKHGKVVQHKVISVNHPLEYDGLRFYQASFGNAFDRLTSAKVLIVNRVKRQFLGQVMLPWNTLQPVAKTDLSLKVVRYVSDFAFDPKTNSVYSKSEKEGNPAIQLAVYQNGKEIGRPWFFYNFPQIQVMKNLPYFIVFAGYDAPLYTGLEVAKDPGVKIVWAGSFLLVGGLFLSSYVYHRKIWARIRHNGGNVQIVLGGFGHKDKLGFEKEFQEVVQEISSSRKQDFLGAKGSATAVAAG</sequence>
<dbReference type="GO" id="GO:0017004">
    <property type="term" value="P:cytochrome complex assembly"/>
    <property type="evidence" value="ECO:0007669"/>
    <property type="project" value="UniProtKB-KW"/>
</dbReference>
<dbReference type="EMBL" id="DS995259">
    <property type="protein sequence ID" value="EDZ40039.1"/>
    <property type="molecule type" value="Genomic_DNA"/>
</dbReference>
<keyword evidence="2 6" id="KW-0812">Transmembrane</keyword>
<name>B6AKD1_9BACT</name>
<dbReference type="GO" id="GO:0016020">
    <property type="term" value="C:membrane"/>
    <property type="evidence" value="ECO:0007669"/>
    <property type="project" value="UniProtKB-SubCell"/>
</dbReference>
<dbReference type="InterPro" id="IPR023494">
    <property type="entry name" value="Cyt_c_bgen_Ccs1/CcsB/ResB"/>
</dbReference>
<keyword evidence="5 6" id="KW-0472">Membrane</keyword>
<keyword evidence="4 6" id="KW-1133">Transmembrane helix</keyword>
<reference evidence="8" key="2">
    <citation type="journal article" date="2008" name="PLoS Biol.">
        <title>Population genomic analysis of strain variation in Leptospirillum group II bacteria involved in acid mine drainage formation.</title>
        <authorList>
            <person name="Simmons S.L."/>
            <person name="Dibartolo G."/>
            <person name="Denef V.J."/>
            <person name="Goltsman D.S."/>
            <person name="Thelen M.P."/>
            <person name="Banfield J.F."/>
        </authorList>
    </citation>
    <scope>NUCLEOTIDE SEQUENCE [LARGE SCALE GENOMIC DNA]</scope>
</reference>
<organism evidence="8">
    <name type="scientific">Leptospirillum sp. Group II '5-way CG'</name>
    <dbReference type="NCBI Taxonomy" id="419541"/>
    <lineage>
        <taxon>Bacteria</taxon>
        <taxon>Pseudomonadati</taxon>
        <taxon>Nitrospirota</taxon>
        <taxon>Nitrospiria</taxon>
        <taxon>Nitrospirales</taxon>
        <taxon>Nitrospiraceae</taxon>
        <taxon>Leptospirillum</taxon>
    </lineage>
</organism>
<dbReference type="InterPro" id="IPR007816">
    <property type="entry name" value="ResB-like_domain"/>
</dbReference>
<evidence type="ECO:0000256" key="2">
    <source>
        <dbReference type="ARBA" id="ARBA00022692"/>
    </source>
</evidence>
<feature type="transmembrane region" description="Helical" evidence="6">
    <location>
        <begin position="211"/>
        <end position="231"/>
    </location>
</feature>
<evidence type="ECO:0000256" key="5">
    <source>
        <dbReference type="ARBA" id="ARBA00023136"/>
    </source>
</evidence>
<evidence type="ECO:0000256" key="6">
    <source>
        <dbReference type="SAM" id="Phobius"/>
    </source>
</evidence>
<evidence type="ECO:0000256" key="4">
    <source>
        <dbReference type="ARBA" id="ARBA00022989"/>
    </source>
</evidence>
<feature type="transmembrane region" description="Helical" evidence="6">
    <location>
        <begin position="107"/>
        <end position="128"/>
    </location>
</feature>
<dbReference type="PANTHER" id="PTHR31566">
    <property type="entry name" value="CYTOCHROME C BIOGENESIS PROTEIN CCS1, CHLOROPLASTIC"/>
    <property type="match status" value="1"/>
</dbReference>
<keyword evidence="3" id="KW-0201">Cytochrome c-type biogenesis</keyword>